<reference evidence="2 3" key="1">
    <citation type="submission" date="2017-08" db="EMBL/GenBank/DDBJ databases">
        <title>Fine stratification of microbial communities through a metagenomic profile of the photic zone.</title>
        <authorList>
            <person name="Haro-Moreno J.M."/>
            <person name="Lopez-Perez M."/>
            <person name="De La Torre J."/>
            <person name="Picazo A."/>
            <person name="Camacho A."/>
            <person name="Rodriguez-Valera F."/>
        </authorList>
    </citation>
    <scope>NUCLEOTIDE SEQUENCE [LARGE SCALE GENOMIC DNA]</scope>
    <source>
        <strain evidence="2">MED-G28</strain>
    </source>
</reference>
<dbReference type="Proteomes" id="UP000219329">
    <property type="component" value="Unassembled WGS sequence"/>
</dbReference>
<accession>A0A2A5W8W9</accession>
<dbReference type="PROSITE" id="PS51257">
    <property type="entry name" value="PROKAR_LIPOPROTEIN"/>
    <property type="match status" value="1"/>
</dbReference>
<name>A0A2A5W8W9_9GAMM</name>
<keyword evidence="1" id="KW-0732">Signal</keyword>
<dbReference type="AlphaFoldDB" id="A0A2A5W8W9"/>
<dbReference type="EMBL" id="NTJZ01000012">
    <property type="protein sequence ID" value="PDH32910.1"/>
    <property type="molecule type" value="Genomic_DNA"/>
</dbReference>
<protein>
    <recommendedName>
        <fullName evidence="4">Lipoprotein</fullName>
    </recommendedName>
</protein>
<comment type="caution">
    <text evidence="2">The sequence shown here is derived from an EMBL/GenBank/DDBJ whole genome shotgun (WGS) entry which is preliminary data.</text>
</comment>
<feature type="signal peptide" evidence="1">
    <location>
        <begin position="1"/>
        <end position="25"/>
    </location>
</feature>
<evidence type="ECO:0000313" key="2">
    <source>
        <dbReference type="EMBL" id="PDH32910.1"/>
    </source>
</evidence>
<feature type="chain" id="PRO_5013331955" description="Lipoprotein" evidence="1">
    <location>
        <begin position="26"/>
        <end position="65"/>
    </location>
</feature>
<organism evidence="2 3">
    <name type="scientific">OM182 bacterium MED-G28</name>
    <dbReference type="NCBI Taxonomy" id="1986256"/>
    <lineage>
        <taxon>Bacteria</taxon>
        <taxon>Pseudomonadati</taxon>
        <taxon>Pseudomonadota</taxon>
        <taxon>Gammaproteobacteria</taxon>
        <taxon>OMG group</taxon>
        <taxon>OM182 clade</taxon>
    </lineage>
</organism>
<evidence type="ECO:0000313" key="3">
    <source>
        <dbReference type="Proteomes" id="UP000219329"/>
    </source>
</evidence>
<sequence length="65" mass="7063">MNKFNKDPWKLFCVISIFLSLQSCVGIIVGAAVDTTIEVAKVPFKVVSAAVNLDDDDDDDDDADD</sequence>
<evidence type="ECO:0000256" key="1">
    <source>
        <dbReference type="SAM" id="SignalP"/>
    </source>
</evidence>
<proteinExistence type="predicted"/>
<evidence type="ECO:0008006" key="4">
    <source>
        <dbReference type="Google" id="ProtNLM"/>
    </source>
</evidence>
<gene>
    <name evidence="2" type="ORF">CNF02_10555</name>
</gene>